<evidence type="ECO:0000313" key="1">
    <source>
        <dbReference type="EMBL" id="BCZ79238.1"/>
    </source>
</evidence>
<dbReference type="Proteomes" id="UP001319874">
    <property type="component" value="Chromosome 1"/>
</dbReference>
<gene>
    <name evidence="1" type="ORF">PTKU64_29130</name>
</gene>
<accession>A0ABM7TJN2</accession>
<proteinExistence type="predicted"/>
<dbReference type="EMBL" id="AP024955">
    <property type="protein sequence ID" value="BCZ79238.1"/>
    <property type="molecule type" value="Genomic_DNA"/>
</dbReference>
<sequence length="68" mass="6997">MSALAGQSEPAVAVDAGGPCTPQLDPEHWFALIAPGSPAFPPPQANKNGTLAMAHASHFELAYMLLSP</sequence>
<reference evidence="1 2" key="1">
    <citation type="journal article" date="2022" name="Front. Microbiol.">
        <title>Identification and characterization of a novel class of self-sufficient cytochrome P450 hydroxylase involved in cyclohexanecarboxylate degradation in Paraburkholderia terrae strain KU-64.</title>
        <authorList>
            <person name="Yamamoto T."/>
            <person name="Hasegawa Y."/>
            <person name="Iwaki H."/>
        </authorList>
    </citation>
    <scope>NUCLEOTIDE SEQUENCE [LARGE SCALE GENOMIC DNA]</scope>
    <source>
        <strain evidence="1 2">KU-64</strain>
    </source>
</reference>
<keyword evidence="2" id="KW-1185">Reference proteome</keyword>
<organism evidence="1 2">
    <name type="scientific">Paraburkholderia terrae</name>
    <dbReference type="NCBI Taxonomy" id="311230"/>
    <lineage>
        <taxon>Bacteria</taxon>
        <taxon>Pseudomonadati</taxon>
        <taxon>Pseudomonadota</taxon>
        <taxon>Betaproteobacteria</taxon>
        <taxon>Burkholderiales</taxon>
        <taxon>Burkholderiaceae</taxon>
        <taxon>Paraburkholderia</taxon>
    </lineage>
</organism>
<name>A0ABM7TJN2_9BURK</name>
<evidence type="ECO:0000313" key="2">
    <source>
        <dbReference type="Proteomes" id="UP001319874"/>
    </source>
</evidence>
<protein>
    <submittedName>
        <fullName evidence="1">Uncharacterized protein</fullName>
    </submittedName>
</protein>